<sequence>MSRQERLKSKKEAKESQNKKNKVEDLDCDQNTHNENKTISTRDDWKVDDVAMENISMKERNNHILYSLDDNADIETDSGESIEESVDGNDSELDFDVNTNALHEEELNKNDNVIIYDESNNMSKTFDNIDVKTKKFSDVKNNNVKKSCTKNKKVSDKFQQKRSNINSQPIQENKVVDPFFITSTGENYMSLVEPRPPDEVKEVYKQGNRKLRRAIMFGHVPRFKRKDQNLSQNDPHQKNSTRSNYTKFNKPEEERKNRKFTNPSNRDSSINEKNADKPPEKLHPSWEAKKRLSSIQPFQGIKIVFD</sequence>
<evidence type="ECO:0000313" key="2">
    <source>
        <dbReference type="EMBL" id="GBP52820.1"/>
    </source>
</evidence>
<feature type="region of interest" description="Disordered" evidence="1">
    <location>
        <begin position="1"/>
        <end position="42"/>
    </location>
</feature>
<comment type="caution">
    <text evidence="2">The sequence shown here is derived from an EMBL/GenBank/DDBJ whole genome shotgun (WGS) entry which is preliminary data.</text>
</comment>
<feature type="region of interest" description="Disordered" evidence="1">
    <location>
        <begin position="219"/>
        <end position="293"/>
    </location>
</feature>
<protein>
    <recommendedName>
        <fullName evidence="4">Bud22 domain-containing protein</fullName>
    </recommendedName>
</protein>
<name>A0A4C1WPN5_EUMVA</name>
<dbReference type="AlphaFoldDB" id="A0A4C1WPN5"/>
<evidence type="ECO:0000256" key="1">
    <source>
        <dbReference type="SAM" id="MobiDB-lite"/>
    </source>
</evidence>
<organism evidence="2 3">
    <name type="scientific">Eumeta variegata</name>
    <name type="common">Bagworm moth</name>
    <name type="synonym">Eumeta japonica</name>
    <dbReference type="NCBI Taxonomy" id="151549"/>
    <lineage>
        <taxon>Eukaryota</taxon>
        <taxon>Metazoa</taxon>
        <taxon>Ecdysozoa</taxon>
        <taxon>Arthropoda</taxon>
        <taxon>Hexapoda</taxon>
        <taxon>Insecta</taxon>
        <taxon>Pterygota</taxon>
        <taxon>Neoptera</taxon>
        <taxon>Endopterygota</taxon>
        <taxon>Lepidoptera</taxon>
        <taxon>Glossata</taxon>
        <taxon>Ditrysia</taxon>
        <taxon>Tineoidea</taxon>
        <taxon>Psychidae</taxon>
        <taxon>Oiketicinae</taxon>
        <taxon>Eumeta</taxon>
    </lineage>
</organism>
<accession>A0A4C1WPN5</accession>
<dbReference type="Proteomes" id="UP000299102">
    <property type="component" value="Unassembled WGS sequence"/>
</dbReference>
<gene>
    <name evidence="2" type="ORF">EVAR_39358_1</name>
</gene>
<reference evidence="2 3" key="1">
    <citation type="journal article" date="2019" name="Commun. Biol.">
        <title>The bagworm genome reveals a unique fibroin gene that provides high tensile strength.</title>
        <authorList>
            <person name="Kono N."/>
            <person name="Nakamura H."/>
            <person name="Ohtoshi R."/>
            <person name="Tomita M."/>
            <person name="Numata K."/>
            <person name="Arakawa K."/>
        </authorList>
    </citation>
    <scope>NUCLEOTIDE SEQUENCE [LARGE SCALE GENOMIC DNA]</scope>
</reference>
<feature type="compositionally biased region" description="Polar residues" evidence="1">
    <location>
        <begin position="229"/>
        <end position="247"/>
    </location>
</feature>
<feature type="compositionally biased region" description="Basic and acidic residues" evidence="1">
    <location>
        <begin position="269"/>
        <end position="290"/>
    </location>
</feature>
<dbReference type="EMBL" id="BGZK01000610">
    <property type="protein sequence ID" value="GBP52820.1"/>
    <property type="molecule type" value="Genomic_DNA"/>
</dbReference>
<proteinExistence type="predicted"/>
<dbReference type="OrthoDB" id="3364872at2759"/>
<evidence type="ECO:0000313" key="3">
    <source>
        <dbReference type="Proteomes" id="UP000299102"/>
    </source>
</evidence>
<evidence type="ECO:0008006" key="4">
    <source>
        <dbReference type="Google" id="ProtNLM"/>
    </source>
</evidence>
<keyword evidence="3" id="KW-1185">Reference proteome</keyword>
<dbReference type="STRING" id="151549.A0A4C1WPN5"/>